<dbReference type="GO" id="GO:0051082">
    <property type="term" value="F:unfolded protein binding"/>
    <property type="evidence" value="ECO:0007669"/>
    <property type="project" value="TreeGrafter"/>
</dbReference>
<dbReference type="Gene3D" id="3.90.20.20">
    <property type="match status" value="1"/>
</dbReference>
<dbReference type="PANTHER" id="PTHR21237">
    <property type="entry name" value="GRPE PROTEIN"/>
    <property type="match status" value="1"/>
</dbReference>
<dbReference type="GO" id="GO:0006457">
    <property type="term" value="P:protein folding"/>
    <property type="evidence" value="ECO:0007669"/>
    <property type="project" value="InterPro"/>
</dbReference>
<organism evidence="4 5">
    <name type="scientific">Candidatus Roizmanbacteria bacterium CG09_land_8_20_14_0_10_41_9</name>
    <dbReference type="NCBI Taxonomy" id="1974850"/>
    <lineage>
        <taxon>Bacteria</taxon>
        <taxon>Candidatus Roizmaniibacteriota</taxon>
    </lineage>
</organism>
<proteinExistence type="inferred from homology"/>
<evidence type="ECO:0000313" key="5">
    <source>
        <dbReference type="Proteomes" id="UP000231198"/>
    </source>
</evidence>
<dbReference type="SUPFAM" id="SSF51064">
    <property type="entry name" value="Head domain of nucleotide exchange factor GrpE"/>
    <property type="match status" value="1"/>
</dbReference>
<evidence type="ECO:0000256" key="2">
    <source>
        <dbReference type="ARBA" id="ARBA00023186"/>
    </source>
</evidence>
<dbReference type="CDD" id="cd00446">
    <property type="entry name" value="GrpE"/>
    <property type="match status" value="1"/>
</dbReference>
<dbReference type="PANTHER" id="PTHR21237:SF23">
    <property type="entry name" value="GRPE PROTEIN HOMOLOG, MITOCHONDRIAL"/>
    <property type="match status" value="1"/>
</dbReference>
<dbReference type="SUPFAM" id="SSF58014">
    <property type="entry name" value="Coiled-coil domain of nucleotide exchange factor GrpE"/>
    <property type="match status" value="1"/>
</dbReference>
<dbReference type="PRINTS" id="PR00773">
    <property type="entry name" value="GRPEPROTEIN"/>
</dbReference>
<keyword evidence="2" id="KW-0143">Chaperone</keyword>
<dbReference type="AlphaFoldDB" id="A0A2H0WUI6"/>
<dbReference type="InterPro" id="IPR000740">
    <property type="entry name" value="GrpE"/>
</dbReference>
<dbReference type="GO" id="GO:0051087">
    <property type="term" value="F:protein-folding chaperone binding"/>
    <property type="evidence" value="ECO:0007669"/>
    <property type="project" value="InterPro"/>
</dbReference>
<comment type="caution">
    <text evidence="4">The sequence shown here is derived from an EMBL/GenBank/DDBJ whole genome shotgun (WGS) entry which is preliminary data.</text>
</comment>
<evidence type="ECO:0000256" key="3">
    <source>
        <dbReference type="RuleBase" id="RU004478"/>
    </source>
</evidence>
<dbReference type="GO" id="GO:0000774">
    <property type="term" value="F:adenyl-nucleotide exchange factor activity"/>
    <property type="evidence" value="ECO:0007669"/>
    <property type="project" value="InterPro"/>
</dbReference>
<accession>A0A2H0WUI6</accession>
<dbReference type="EMBL" id="PEZG01000060">
    <property type="protein sequence ID" value="PIS15589.1"/>
    <property type="molecule type" value="Genomic_DNA"/>
</dbReference>
<sequence>KKEVKKTCCEEYKSKYLRALADYQNLEKRTHEEHVRLRDRVTAQVCAKLLPFLDNLDAAQAFVKDPNLKLIRENFIHMLHEMGIQEIEVLNKPFDPYTSEAVDVAPGKENDMVVEVTRKGYAFKEIVLRVAQVKVSKKVGE</sequence>
<dbReference type="InterPro" id="IPR009012">
    <property type="entry name" value="GrpE_head"/>
</dbReference>
<feature type="non-terminal residue" evidence="4">
    <location>
        <position position="1"/>
    </location>
</feature>
<dbReference type="Pfam" id="PF01025">
    <property type="entry name" value="GrpE"/>
    <property type="match status" value="1"/>
</dbReference>
<reference evidence="5" key="1">
    <citation type="submission" date="2017-09" db="EMBL/GenBank/DDBJ databases">
        <title>Depth-based differentiation of microbial function through sediment-hosted aquifers and enrichment of novel symbionts in the deep terrestrial subsurface.</title>
        <authorList>
            <person name="Probst A.J."/>
            <person name="Ladd B."/>
            <person name="Jarett J.K."/>
            <person name="Geller-Mcgrath D.E."/>
            <person name="Sieber C.M.K."/>
            <person name="Emerson J.B."/>
            <person name="Anantharaman K."/>
            <person name="Thomas B.C."/>
            <person name="Malmstrom R."/>
            <person name="Stieglmeier M."/>
            <person name="Klingl A."/>
            <person name="Woyke T."/>
            <person name="Ryan C.M."/>
            <person name="Banfield J.F."/>
        </authorList>
    </citation>
    <scope>NUCLEOTIDE SEQUENCE [LARGE SCALE GENOMIC DNA]</scope>
</reference>
<protein>
    <submittedName>
        <fullName evidence="4">Nucleotide exchange factor GrpE</fullName>
    </submittedName>
</protein>
<evidence type="ECO:0000313" key="4">
    <source>
        <dbReference type="EMBL" id="PIS15589.1"/>
    </source>
</evidence>
<gene>
    <name evidence="4" type="primary">grpE</name>
    <name evidence="4" type="ORF">COT62_02855</name>
</gene>
<dbReference type="Gene3D" id="2.30.22.10">
    <property type="entry name" value="Head domain of nucleotide exchange factor GrpE"/>
    <property type="match status" value="1"/>
</dbReference>
<comment type="similarity">
    <text evidence="1 3">Belongs to the GrpE family.</text>
</comment>
<dbReference type="InterPro" id="IPR013805">
    <property type="entry name" value="GrpE_CC"/>
</dbReference>
<dbReference type="HAMAP" id="MF_01151">
    <property type="entry name" value="GrpE"/>
    <property type="match status" value="1"/>
</dbReference>
<evidence type="ECO:0000256" key="1">
    <source>
        <dbReference type="ARBA" id="ARBA00009054"/>
    </source>
</evidence>
<name>A0A2H0WUI6_9BACT</name>
<dbReference type="GO" id="GO:0042803">
    <property type="term" value="F:protein homodimerization activity"/>
    <property type="evidence" value="ECO:0007669"/>
    <property type="project" value="InterPro"/>
</dbReference>
<dbReference type="Proteomes" id="UP000231198">
    <property type="component" value="Unassembled WGS sequence"/>
</dbReference>